<keyword evidence="1" id="KW-0812">Transmembrane</keyword>
<name>A0ABX1K548_9CELL</name>
<evidence type="ECO:0000313" key="3">
    <source>
        <dbReference type="Proteomes" id="UP000777774"/>
    </source>
</evidence>
<dbReference type="Proteomes" id="UP000777774">
    <property type="component" value="Unassembled WGS sequence"/>
</dbReference>
<proteinExistence type="predicted"/>
<dbReference type="EMBL" id="JAAXOY010000840">
    <property type="protein sequence ID" value="NKY41653.1"/>
    <property type="molecule type" value="Genomic_DNA"/>
</dbReference>
<protein>
    <submittedName>
        <fullName evidence="2">Uncharacterized protein</fullName>
    </submittedName>
</protein>
<evidence type="ECO:0000313" key="2">
    <source>
        <dbReference type="EMBL" id="NKY41653.1"/>
    </source>
</evidence>
<feature type="transmembrane region" description="Helical" evidence="1">
    <location>
        <begin position="17"/>
        <end position="38"/>
    </location>
</feature>
<feature type="non-terminal residue" evidence="2">
    <location>
        <position position="45"/>
    </location>
</feature>
<organism evidence="2 3">
    <name type="scientific">Cellulomonas septica</name>
    <dbReference type="NCBI Taxonomy" id="285080"/>
    <lineage>
        <taxon>Bacteria</taxon>
        <taxon>Bacillati</taxon>
        <taxon>Actinomycetota</taxon>
        <taxon>Actinomycetes</taxon>
        <taxon>Micrococcales</taxon>
        <taxon>Cellulomonadaceae</taxon>
        <taxon>Cellulomonas</taxon>
    </lineage>
</organism>
<gene>
    <name evidence="2" type="ORF">HGA02_19670</name>
</gene>
<keyword evidence="3" id="KW-1185">Reference proteome</keyword>
<accession>A0ABX1K548</accession>
<reference evidence="2 3" key="1">
    <citation type="submission" date="2020-04" db="EMBL/GenBank/DDBJ databases">
        <title>MicrobeNet Type strains.</title>
        <authorList>
            <person name="Nicholson A.C."/>
        </authorList>
    </citation>
    <scope>NUCLEOTIDE SEQUENCE [LARGE SCALE GENOMIC DNA]</scope>
    <source>
        <strain evidence="2 3">ATCC BAA-787</strain>
    </source>
</reference>
<keyword evidence="1" id="KW-0472">Membrane</keyword>
<evidence type="ECO:0000256" key="1">
    <source>
        <dbReference type="SAM" id="Phobius"/>
    </source>
</evidence>
<comment type="caution">
    <text evidence="2">The sequence shown here is derived from an EMBL/GenBank/DDBJ whole genome shotgun (WGS) entry which is preliminary data.</text>
</comment>
<keyword evidence="1" id="KW-1133">Transmembrane helix</keyword>
<sequence>MTDPPHGDARDADERRALVVSIAASAVVGGGAVVWGVLADSGVLV</sequence>